<dbReference type="EMBL" id="OV696704">
    <property type="protein sequence ID" value="CAH1251390.1"/>
    <property type="molecule type" value="Genomic_DNA"/>
</dbReference>
<evidence type="ECO:0000313" key="3">
    <source>
        <dbReference type="EMBL" id="CAH1251390.1"/>
    </source>
</evidence>
<dbReference type="InterPro" id="IPR036179">
    <property type="entry name" value="Ig-like_dom_sf"/>
</dbReference>
<protein>
    <submittedName>
        <fullName evidence="3">PRTG protein</fullName>
    </submittedName>
</protein>
<dbReference type="Gene3D" id="2.60.40.10">
    <property type="entry name" value="Immunoglobulins"/>
    <property type="match status" value="1"/>
</dbReference>
<accession>A0A8J9ZCH4</accession>
<dbReference type="Pfam" id="PF07679">
    <property type="entry name" value="I-set"/>
    <property type="match status" value="1"/>
</dbReference>
<dbReference type="InterPro" id="IPR003598">
    <property type="entry name" value="Ig_sub2"/>
</dbReference>
<dbReference type="SUPFAM" id="SSF48726">
    <property type="entry name" value="Immunoglobulin"/>
    <property type="match status" value="1"/>
</dbReference>
<dbReference type="Proteomes" id="UP000838412">
    <property type="component" value="Chromosome 19"/>
</dbReference>
<dbReference type="SMART" id="SM00408">
    <property type="entry name" value="IGc2"/>
    <property type="match status" value="1"/>
</dbReference>
<dbReference type="SMART" id="SM00409">
    <property type="entry name" value="IG"/>
    <property type="match status" value="1"/>
</dbReference>
<name>A0A8J9ZCH4_BRALA</name>
<dbReference type="InterPro" id="IPR013098">
    <property type="entry name" value="Ig_I-set"/>
</dbReference>
<dbReference type="InterPro" id="IPR003599">
    <property type="entry name" value="Ig_sub"/>
</dbReference>
<evidence type="ECO:0000259" key="2">
    <source>
        <dbReference type="SMART" id="SM00409"/>
    </source>
</evidence>
<feature type="domain" description="Immunoglobulin subtype 2" evidence="1">
    <location>
        <begin position="131"/>
        <end position="211"/>
    </location>
</feature>
<feature type="domain" description="Immunoglobulin" evidence="2">
    <location>
        <begin position="125"/>
        <end position="223"/>
    </location>
</feature>
<evidence type="ECO:0000313" key="4">
    <source>
        <dbReference type="Proteomes" id="UP000838412"/>
    </source>
</evidence>
<sequence>MRFLEYVMIVRPKGSRGWAKGVQRHFICDTKRFGEPRKHCDQVSRTFLYRPWQARLDLPGSDEEDRSPCIPGVFEDVWTAQDSTVGNFWNTDRLTVDDVIDSLSIFKMAVLGSVFCSHLGFLTEPQDVIAKKNQTVWLDCRADGDVGTVNVTWHRRPLGRPLEDLGDAIVNDTRRYLLHTNGTLKILSFRPHRPRGGDEGTYWCLVKSPAGAIRSKDAHVQVADAYSQSSSLCARVSSRCCCVLSLTYFVIRWRVCPQLPDLVFSAAVANGVLTSITRCPRHVTRLPEY</sequence>
<dbReference type="InterPro" id="IPR013783">
    <property type="entry name" value="Ig-like_fold"/>
</dbReference>
<gene>
    <name evidence="3" type="primary">PRTG</name>
    <name evidence="3" type="ORF">BLAG_LOCUS11807</name>
</gene>
<reference evidence="3" key="1">
    <citation type="submission" date="2022-01" db="EMBL/GenBank/DDBJ databases">
        <authorList>
            <person name="Braso-Vives M."/>
        </authorList>
    </citation>
    <scope>NUCLEOTIDE SEQUENCE</scope>
</reference>
<proteinExistence type="predicted"/>
<dbReference type="AlphaFoldDB" id="A0A8J9ZCH4"/>
<organism evidence="3 4">
    <name type="scientific">Branchiostoma lanceolatum</name>
    <name type="common">Common lancelet</name>
    <name type="synonym">Amphioxus lanceolatum</name>
    <dbReference type="NCBI Taxonomy" id="7740"/>
    <lineage>
        <taxon>Eukaryota</taxon>
        <taxon>Metazoa</taxon>
        <taxon>Chordata</taxon>
        <taxon>Cephalochordata</taxon>
        <taxon>Leptocardii</taxon>
        <taxon>Amphioxiformes</taxon>
        <taxon>Branchiostomatidae</taxon>
        <taxon>Branchiostoma</taxon>
    </lineage>
</organism>
<keyword evidence="4" id="KW-1185">Reference proteome</keyword>
<evidence type="ECO:0000259" key="1">
    <source>
        <dbReference type="SMART" id="SM00408"/>
    </source>
</evidence>
<dbReference type="OrthoDB" id="438268at2759"/>